<dbReference type="Gene3D" id="1.10.8.200">
    <property type="entry name" value="Replisome organizer (g39p helicase loader/inhibitor protein)"/>
    <property type="match status" value="1"/>
</dbReference>
<dbReference type="InterPro" id="IPR036173">
    <property type="entry name" value="G39-like_N_sf"/>
</dbReference>
<reference evidence="1 2" key="1">
    <citation type="submission" date="2016-02" db="EMBL/GenBank/DDBJ databases">
        <title>Paenibacillus sp. LPB0068, isolated from Crassostrea gigas.</title>
        <authorList>
            <person name="Shin S.-K."/>
            <person name="Yi H."/>
        </authorList>
    </citation>
    <scope>NUCLEOTIDE SEQUENCE [LARGE SCALE GENOMIC DNA]</scope>
    <source>
        <strain evidence="1 2">LPB0068</strain>
    </source>
</reference>
<dbReference type="RefSeq" id="WP_068659692.1">
    <property type="nucleotide sequence ID" value="NZ_CP017770.1"/>
</dbReference>
<sequence>MKLITNVYQNFEVNDSSKIEVWTAILRETDVIEAKQNLMDHFRTNKFPPTPADIIRSDRKQSLSVYEVQRLETEQHMFELKEYQENEDVKPMPDYIKKQLRELRMKVISDES</sequence>
<dbReference type="SUPFAM" id="SSF89064">
    <property type="entry name" value="Replisome organizer (g39p helicase loader/inhibitor protein)"/>
    <property type="match status" value="1"/>
</dbReference>
<evidence type="ECO:0000313" key="2">
    <source>
        <dbReference type="Proteomes" id="UP000077134"/>
    </source>
</evidence>
<evidence type="ECO:0000313" key="1">
    <source>
        <dbReference type="EMBL" id="OAB72831.1"/>
    </source>
</evidence>
<dbReference type="AlphaFoldDB" id="A0A167C6A4"/>
<protein>
    <recommendedName>
        <fullName evidence="3">Replicative helicase inhibitor G39P N-terminal domain-containing protein</fullName>
    </recommendedName>
</protein>
<proteinExistence type="predicted"/>
<dbReference type="STRING" id="1763538.LPB68_04770"/>
<dbReference type="KEGG" id="pcx:LPB68_04770"/>
<keyword evidence="2" id="KW-1185">Reference proteome</keyword>
<organism evidence="1 2">
    <name type="scientific">Paenibacillus crassostreae</name>
    <dbReference type="NCBI Taxonomy" id="1763538"/>
    <lineage>
        <taxon>Bacteria</taxon>
        <taxon>Bacillati</taxon>
        <taxon>Bacillota</taxon>
        <taxon>Bacilli</taxon>
        <taxon>Bacillales</taxon>
        <taxon>Paenibacillaceae</taxon>
        <taxon>Paenibacillus</taxon>
    </lineage>
</organism>
<name>A0A167C6A4_9BACL</name>
<dbReference type="Proteomes" id="UP000077134">
    <property type="component" value="Unassembled WGS sequence"/>
</dbReference>
<comment type="caution">
    <text evidence="1">The sequence shown here is derived from an EMBL/GenBank/DDBJ whole genome shotgun (WGS) entry which is preliminary data.</text>
</comment>
<evidence type="ECO:0008006" key="3">
    <source>
        <dbReference type="Google" id="ProtNLM"/>
    </source>
</evidence>
<dbReference type="OrthoDB" id="2625859at2"/>
<dbReference type="EMBL" id="LSFN01000032">
    <property type="protein sequence ID" value="OAB72831.1"/>
    <property type="molecule type" value="Genomic_DNA"/>
</dbReference>
<gene>
    <name evidence="1" type="ORF">PNBC_15480</name>
</gene>
<accession>A0A167C6A4</accession>